<evidence type="ECO:0000256" key="9">
    <source>
        <dbReference type="ARBA" id="ARBA00023136"/>
    </source>
</evidence>
<keyword evidence="4" id="KW-0808">Transferase</keyword>
<dbReference type="AlphaFoldDB" id="A0A2K9NYV6"/>
<keyword evidence="10" id="KW-0594">Phospholipid biosynthesis</keyword>
<name>A0A2K9NYV6_9FIRM</name>
<feature type="domain" description="PLD phosphodiesterase" evidence="14">
    <location>
        <begin position="428"/>
        <end position="455"/>
    </location>
</feature>
<dbReference type="CDD" id="cd09160">
    <property type="entry name" value="PLDc_SMU_988_like_2"/>
    <property type="match status" value="1"/>
</dbReference>
<evidence type="ECO:0000256" key="4">
    <source>
        <dbReference type="ARBA" id="ARBA00022679"/>
    </source>
</evidence>
<evidence type="ECO:0000256" key="10">
    <source>
        <dbReference type="ARBA" id="ARBA00023209"/>
    </source>
</evidence>
<dbReference type="Gene3D" id="3.30.870.10">
    <property type="entry name" value="Endonuclease Chain A"/>
    <property type="match status" value="2"/>
</dbReference>
<evidence type="ECO:0000256" key="7">
    <source>
        <dbReference type="ARBA" id="ARBA00022989"/>
    </source>
</evidence>
<evidence type="ECO:0000256" key="13">
    <source>
        <dbReference type="SAM" id="Phobius"/>
    </source>
</evidence>
<dbReference type="InterPro" id="IPR001736">
    <property type="entry name" value="PLipase_D/transphosphatidylase"/>
</dbReference>
<dbReference type="GO" id="GO:0008808">
    <property type="term" value="F:cardiolipin synthase activity"/>
    <property type="evidence" value="ECO:0007669"/>
    <property type="project" value="UniProtKB-UniRule"/>
</dbReference>
<evidence type="ECO:0000259" key="14">
    <source>
        <dbReference type="PROSITE" id="PS50035"/>
    </source>
</evidence>
<keyword evidence="8" id="KW-0443">Lipid metabolism</keyword>
<evidence type="ECO:0000256" key="2">
    <source>
        <dbReference type="ARBA" id="ARBA00022475"/>
    </source>
</evidence>
<reference evidence="15 16" key="1">
    <citation type="submission" date="2017-04" db="EMBL/GenBank/DDBJ databases">
        <title>Monoglobus pectinilyticus 14 draft genome.</title>
        <authorList>
            <person name="Kim C."/>
            <person name="Rosendale D.I."/>
            <person name="Kelly W.J."/>
            <person name="Tannock G.W."/>
            <person name="Patchett M.L."/>
            <person name="Jordens J.Z."/>
        </authorList>
    </citation>
    <scope>NUCLEOTIDE SEQUENCE [LARGE SCALE GENOMIC DNA]</scope>
    <source>
        <strain evidence="15 16">14</strain>
    </source>
</reference>
<feature type="transmembrane region" description="Helical" evidence="13">
    <location>
        <begin position="40"/>
        <end position="57"/>
    </location>
</feature>
<feature type="transmembrane region" description="Helical" evidence="13">
    <location>
        <begin position="12"/>
        <end position="34"/>
    </location>
</feature>
<keyword evidence="6" id="KW-0677">Repeat</keyword>
<evidence type="ECO:0000313" key="16">
    <source>
        <dbReference type="Proteomes" id="UP000235589"/>
    </source>
</evidence>
<dbReference type="CDD" id="cd09154">
    <property type="entry name" value="PLDc_SMU_988_like_1"/>
    <property type="match status" value="1"/>
</dbReference>
<keyword evidence="5 13" id="KW-0812">Transmembrane</keyword>
<accession>A0A2K9NYV6</accession>
<evidence type="ECO:0000256" key="11">
    <source>
        <dbReference type="ARBA" id="ARBA00023264"/>
    </source>
</evidence>
<dbReference type="PROSITE" id="PS50035">
    <property type="entry name" value="PLD"/>
    <property type="match status" value="2"/>
</dbReference>
<keyword evidence="9 13" id="KW-0472">Membrane</keyword>
<feature type="domain" description="PLD phosphodiesterase" evidence="14">
    <location>
        <begin position="246"/>
        <end position="273"/>
    </location>
</feature>
<keyword evidence="11" id="KW-1208">Phospholipid metabolism</keyword>
<evidence type="ECO:0000256" key="1">
    <source>
        <dbReference type="ARBA" id="ARBA00004651"/>
    </source>
</evidence>
<feature type="transmembrane region" description="Helical" evidence="13">
    <location>
        <begin position="69"/>
        <end position="87"/>
    </location>
</feature>
<dbReference type="Pfam" id="PF13091">
    <property type="entry name" value="PLDc_2"/>
    <property type="match status" value="2"/>
</dbReference>
<dbReference type="NCBIfam" id="TIGR04265">
    <property type="entry name" value="bac_cardiolipin"/>
    <property type="match status" value="1"/>
</dbReference>
<evidence type="ECO:0000313" key="15">
    <source>
        <dbReference type="EMBL" id="AUO18233.1"/>
    </source>
</evidence>
<dbReference type="GO" id="GO:0032049">
    <property type="term" value="P:cardiolipin biosynthetic process"/>
    <property type="evidence" value="ECO:0007669"/>
    <property type="project" value="UniProtKB-UniRule"/>
</dbReference>
<dbReference type="PANTHER" id="PTHR21248">
    <property type="entry name" value="CARDIOLIPIN SYNTHASE"/>
    <property type="match status" value="1"/>
</dbReference>
<keyword evidence="7 13" id="KW-1133">Transmembrane helix</keyword>
<evidence type="ECO:0000256" key="12">
    <source>
        <dbReference type="NCBIfam" id="TIGR04265"/>
    </source>
</evidence>
<dbReference type="EC" id="2.7.8.-" evidence="12"/>
<keyword evidence="16" id="KW-1185">Reference proteome</keyword>
<dbReference type="SUPFAM" id="SSF56024">
    <property type="entry name" value="Phospholipase D/nuclease"/>
    <property type="match status" value="2"/>
</dbReference>
<evidence type="ECO:0000256" key="5">
    <source>
        <dbReference type="ARBA" id="ARBA00022692"/>
    </source>
</evidence>
<gene>
    <name evidence="15" type="ORF">B9O19_00046</name>
</gene>
<dbReference type="InterPro" id="IPR025202">
    <property type="entry name" value="PLD-like_dom"/>
</dbReference>
<evidence type="ECO:0000256" key="6">
    <source>
        <dbReference type="ARBA" id="ARBA00022737"/>
    </source>
</evidence>
<dbReference type="PANTHER" id="PTHR21248:SF22">
    <property type="entry name" value="PHOSPHOLIPASE D"/>
    <property type="match status" value="1"/>
</dbReference>
<protein>
    <recommendedName>
        <fullName evidence="12">Cardiolipin synthase</fullName>
        <ecNumber evidence="12">2.7.8.-</ecNumber>
    </recommendedName>
</protein>
<dbReference type="GO" id="GO:0005886">
    <property type="term" value="C:plasma membrane"/>
    <property type="evidence" value="ECO:0007669"/>
    <property type="project" value="UniProtKB-SubCell"/>
</dbReference>
<evidence type="ECO:0000256" key="8">
    <source>
        <dbReference type="ARBA" id="ARBA00023098"/>
    </source>
</evidence>
<organism evidence="15 16">
    <name type="scientific">Monoglobus pectinilyticus</name>
    <dbReference type="NCBI Taxonomy" id="1981510"/>
    <lineage>
        <taxon>Bacteria</taxon>
        <taxon>Bacillati</taxon>
        <taxon>Bacillota</taxon>
        <taxon>Clostridia</taxon>
        <taxon>Monoglobales</taxon>
        <taxon>Monoglobaceae</taxon>
        <taxon>Monoglobus</taxon>
    </lineage>
</organism>
<dbReference type="Pfam" id="PF13396">
    <property type="entry name" value="PLDc_N"/>
    <property type="match status" value="1"/>
</dbReference>
<dbReference type="InterPro" id="IPR022924">
    <property type="entry name" value="Cardiolipin_synthase"/>
</dbReference>
<dbReference type="SMART" id="SM00155">
    <property type="entry name" value="PLDc"/>
    <property type="match status" value="2"/>
</dbReference>
<dbReference type="EMBL" id="CP020991">
    <property type="protein sequence ID" value="AUO18233.1"/>
    <property type="molecule type" value="Genomic_DNA"/>
</dbReference>
<comment type="subcellular location">
    <subcellularLocation>
        <location evidence="1">Cell membrane</location>
        <topology evidence="1">Multi-pass membrane protein</topology>
    </subcellularLocation>
</comment>
<evidence type="ECO:0000256" key="3">
    <source>
        <dbReference type="ARBA" id="ARBA00022516"/>
    </source>
</evidence>
<keyword evidence="3" id="KW-0444">Lipid biosynthesis</keyword>
<proteinExistence type="predicted"/>
<dbReference type="KEGG" id="mpec:B9O19_00046"/>
<sequence length="515" mass="59915">MMTRFFKIIYSNKLFCLLMMIAQLSVLLLLSAWLGDYSKYFYTFMNFLSAVLIIYEINREEEPGFKLTWVMLIAIIPIFGTLLYIFLHYNRASKKIAVHSDEIRGRTLKYTKQETDVLQKFSETYQEDIGISKYIYDYSGFPVYKNSSAEYFSLGDQMFIDLKDELRKAEKFIFIEMFIINLNGRMWPEILEILKEKAKEGVEVRLMYDGMGCMSLLPNDYDDTIRKFGINCRVFAPIVPFFSTYQNNRDHRKIILIDGKTVYTGGVNFADEYINERERFGHWKDNAIKITGDAVSGYTSMFLQMWNTSINKVKEDNYDKYINSVSDGDFKEGDGYIIPFADSPLKKDRFGETMYINNLNLAKDYVHIMTPYLVLGTNMMQALKFAAKRGVDVKIILPHIPDKPYAFWLAGTYYRELLGAGVKIYEYTPGFVHSKMSISDDKRAIIGTINHDYRSLYLHYECAAYLVDVPQIKDMESDFVHTLSLCEEVTEDTIKNRSLVTRILGRVIRLIAPLL</sequence>
<keyword evidence="2" id="KW-1003">Cell membrane</keyword>
<dbReference type="Proteomes" id="UP000235589">
    <property type="component" value="Chromosome"/>
</dbReference>
<dbReference type="InterPro" id="IPR027379">
    <property type="entry name" value="CLS_N"/>
</dbReference>